<evidence type="ECO:0000259" key="1">
    <source>
        <dbReference type="Pfam" id="PF17111"/>
    </source>
</evidence>
<dbReference type="EMBL" id="JAVHJL010000007">
    <property type="protein sequence ID" value="KAK6499965.1"/>
    <property type="molecule type" value="Genomic_DNA"/>
</dbReference>
<evidence type="ECO:0000313" key="2">
    <source>
        <dbReference type="EMBL" id="KAK6499965.1"/>
    </source>
</evidence>
<sequence>MEGIGVAANVIAVIDISVKLICVFGEYFKDVKNAKGDVQQLTKQVESLHGVLESVQKLIDGKNESEIPGIKSLKDSVLQCEA</sequence>
<proteinExistence type="predicted"/>
<feature type="domain" description="Azaphilone pigments biosynthesis cluster protein L N-terminal" evidence="1">
    <location>
        <begin position="2"/>
        <end position="81"/>
    </location>
</feature>
<protein>
    <recommendedName>
        <fullName evidence="1">Azaphilone pigments biosynthesis cluster protein L N-terminal domain-containing protein</fullName>
    </recommendedName>
</protein>
<organism evidence="2 3">
    <name type="scientific">Arthrobotrys musiformis</name>
    <dbReference type="NCBI Taxonomy" id="47236"/>
    <lineage>
        <taxon>Eukaryota</taxon>
        <taxon>Fungi</taxon>
        <taxon>Dikarya</taxon>
        <taxon>Ascomycota</taxon>
        <taxon>Pezizomycotina</taxon>
        <taxon>Orbiliomycetes</taxon>
        <taxon>Orbiliales</taxon>
        <taxon>Orbiliaceae</taxon>
        <taxon>Arthrobotrys</taxon>
    </lineage>
</organism>
<accession>A0AAV9W1L7</accession>
<reference evidence="2 3" key="1">
    <citation type="submission" date="2023-08" db="EMBL/GenBank/DDBJ databases">
        <authorList>
            <person name="Palmer J.M."/>
        </authorList>
    </citation>
    <scope>NUCLEOTIDE SEQUENCE [LARGE SCALE GENOMIC DNA]</scope>
    <source>
        <strain evidence="2 3">TWF481</strain>
    </source>
</reference>
<dbReference type="Pfam" id="PF17111">
    <property type="entry name" value="PigL_N"/>
    <property type="match status" value="1"/>
</dbReference>
<dbReference type="InterPro" id="IPR031348">
    <property type="entry name" value="PigL_N"/>
</dbReference>
<dbReference type="AlphaFoldDB" id="A0AAV9W1L7"/>
<dbReference type="Proteomes" id="UP001370758">
    <property type="component" value="Unassembled WGS sequence"/>
</dbReference>
<keyword evidence="3" id="KW-1185">Reference proteome</keyword>
<comment type="caution">
    <text evidence="2">The sequence shown here is derived from an EMBL/GenBank/DDBJ whole genome shotgun (WGS) entry which is preliminary data.</text>
</comment>
<name>A0AAV9W1L7_9PEZI</name>
<evidence type="ECO:0000313" key="3">
    <source>
        <dbReference type="Proteomes" id="UP001370758"/>
    </source>
</evidence>
<gene>
    <name evidence="2" type="ORF">TWF481_010322</name>
</gene>